<sequence length="256" mass="28764">MKTSTILFILAFIIGYIAIRFFDSWGQVSMTMDNQPTNALSKFWLQMYDLRVTQELEKPVKHVKSKGRGERIYLEIQQHEESLLFSRSPQAFTYSRDGDTLIIYNTEQYTHILLRQPIPLDQITLHQAKAFVAGFHQEKLSVAVHDGGSLYTNFSNRDNAGIDSVSHLQVYATTGSSVNLNRLTGSTVSATLDNAVLNYGAETKVDSVFAKLHGRSTVSSNNRDAVNQIGHLVVSGNKEYFRKEFIGKAVDVNVRP</sequence>
<keyword evidence="1" id="KW-0812">Transmembrane</keyword>
<keyword evidence="3" id="KW-1185">Reference proteome</keyword>
<name>A0ABR7YUI8_9SPHI</name>
<reference evidence="2 3" key="1">
    <citation type="submission" date="2020-08" db="EMBL/GenBank/DDBJ databases">
        <title>Sphingobacterium sp. DN00404 isolated from aquaculture water.</title>
        <authorList>
            <person name="Zhang M."/>
        </authorList>
    </citation>
    <scope>NUCLEOTIDE SEQUENCE [LARGE SCALE GENOMIC DNA]</scope>
    <source>
        <strain evidence="2 3">DN00404</strain>
    </source>
</reference>
<dbReference type="Proteomes" id="UP000602759">
    <property type="component" value="Unassembled WGS sequence"/>
</dbReference>
<dbReference type="RefSeq" id="WP_190995688.1">
    <property type="nucleotide sequence ID" value="NZ_JACOIK010000015.1"/>
</dbReference>
<evidence type="ECO:0000313" key="3">
    <source>
        <dbReference type="Proteomes" id="UP000602759"/>
    </source>
</evidence>
<comment type="caution">
    <text evidence="2">The sequence shown here is derived from an EMBL/GenBank/DDBJ whole genome shotgun (WGS) entry which is preliminary data.</text>
</comment>
<accession>A0ABR7YUI8</accession>
<proteinExistence type="predicted"/>
<gene>
    <name evidence="2" type="ORF">H8B06_18560</name>
</gene>
<protein>
    <recommendedName>
        <fullName evidence="4">Auto-transporter adhesin head GIN domain-containing protein</fullName>
    </recommendedName>
</protein>
<organism evidence="2 3">
    <name type="scientific">Sphingobacterium micropteri</name>
    <dbReference type="NCBI Taxonomy" id="2763501"/>
    <lineage>
        <taxon>Bacteria</taxon>
        <taxon>Pseudomonadati</taxon>
        <taxon>Bacteroidota</taxon>
        <taxon>Sphingobacteriia</taxon>
        <taxon>Sphingobacteriales</taxon>
        <taxon>Sphingobacteriaceae</taxon>
        <taxon>Sphingobacterium</taxon>
    </lineage>
</organism>
<keyword evidence="1" id="KW-1133">Transmembrane helix</keyword>
<evidence type="ECO:0000256" key="1">
    <source>
        <dbReference type="SAM" id="Phobius"/>
    </source>
</evidence>
<feature type="transmembrane region" description="Helical" evidence="1">
    <location>
        <begin position="6"/>
        <end position="22"/>
    </location>
</feature>
<dbReference type="EMBL" id="JACOIK010000015">
    <property type="protein sequence ID" value="MBD1434833.1"/>
    <property type="molecule type" value="Genomic_DNA"/>
</dbReference>
<evidence type="ECO:0000313" key="2">
    <source>
        <dbReference type="EMBL" id="MBD1434833.1"/>
    </source>
</evidence>
<evidence type="ECO:0008006" key="4">
    <source>
        <dbReference type="Google" id="ProtNLM"/>
    </source>
</evidence>
<keyword evidence="1" id="KW-0472">Membrane</keyword>